<organism evidence="1 2">
    <name type="scientific">Pseudoalteromonas prydzensis</name>
    <dbReference type="NCBI Taxonomy" id="182141"/>
    <lineage>
        <taxon>Bacteria</taxon>
        <taxon>Pseudomonadati</taxon>
        <taxon>Pseudomonadota</taxon>
        <taxon>Gammaproteobacteria</taxon>
        <taxon>Alteromonadales</taxon>
        <taxon>Pseudoalteromonadaceae</taxon>
        <taxon>Pseudoalteromonas</taxon>
    </lineage>
</organism>
<name>A0ABR9FRC5_9GAMM</name>
<dbReference type="InterPro" id="IPR001451">
    <property type="entry name" value="Hexapep"/>
</dbReference>
<gene>
    <name evidence="1" type="ORF">EI167_18355</name>
</gene>
<dbReference type="InterPro" id="IPR011004">
    <property type="entry name" value="Trimer_LpxA-like_sf"/>
</dbReference>
<proteinExistence type="predicted"/>
<dbReference type="Pfam" id="PF00132">
    <property type="entry name" value="Hexapep"/>
    <property type="match status" value="1"/>
</dbReference>
<keyword evidence="1" id="KW-0012">Acyltransferase</keyword>
<dbReference type="Proteomes" id="UP000707245">
    <property type="component" value="Unassembled WGS sequence"/>
</dbReference>
<dbReference type="InterPro" id="IPR051159">
    <property type="entry name" value="Hexapeptide_acetyltransf"/>
</dbReference>
<reference evidence="1 2" key="1">
    <citation type="submission" date="2020-07" db="EMBL/GenBank/DDBJ databases">
        <title>Halophilic bacteria isolated from french cheeses.</title>
        <authorList>
            <person name="Kothe C.I."/>
            <person name="Farah-Kraiem B."/>
            <person name="Renault P."/>
            <person name="Dridi B."/>
        </authorList>
    </citation>
    <scope>NUCLEOTIDE SEQUENCE [LARGE SCALE GENOMIC DNA]</scope>
    <source>
        <strain evidence="1 2">FME14</strain>
    </source>
</reference>
<dbReference type="Gene3D" id="2.160.10.10">
    <property type="entry name" value="Hexapeptide repeat proteins"/>
    <property type="match status" value="2"/>
</dbReference>
<keyword evidence="2" id="KW-1185">Reference proteome</keyword>
<keyword evidence="1" id="KW-0808">Transferase</keyword>
<sequence length="226" mass="23814">MVKFFFIKIVRLLKNKDFQLDSNIKSSYLIHFSLSKLVELLRGVIKLRRVSFIGANVVVYSKGQLTLGKSVVIGAYSYINCTGKNGISIGSSSSIGRFSTLSVSGSISDLGKGITIGNNVGIGEFAHIGGAGGVEIGNDTIIGSNFSVHPENHNISDIDTIIRLQGVNRKGIAVGENCWIGAKVTLLDGCRVGNGCVIAAGAVVRGDFPDNVILGGVPAKVIKHRA</sequence>
<evidence type="ECO:0000313" key="1">
    <source>
        <dbReference type="EMBL" id="MBE0459364.1"/>
    </source>
</evidence>
<dbReference type="RefSeq" id="WP_192542789.1">
    <property type="nucleotide sequence ID" value="NZ_JBQDLW010000087.1"/>
</dbReference>
<dbReference type="EMBL" id="RRZA01000075">
    <property type="protein sequence ID" value="MBE0459364.1"/>
    <property type="molecule type" value="Genomic_DNA"/>
</dbReference>
<dbReference type="GO" id="GO:0016746">
    <property type="term" value="F:acyltransferase activity"/>
    <property type="evidence" value="ECO:0007669"/>
    <property type="project" value="UniProtKB-KW"/>
</dbReference>
<evidence type="ECO:0000313" key="2">
    <source>
        <dbReference type="Proteomes" id="UP000707245"/>
    </source>
</evidence>
<protein>
    <submittedName>
        <fullName evidence="1">Acyltransferase</fullName>
    </submittedName>
</protein>
<dbReference type="CDD" id="cd04647">
    <property type="entry name" value="LbH_MAT_like"/>
    <property type="match status" value="1"/>
</dbReference>
<accession>A0ABR9FRC5</accession>
<dbReference type="SUPFAM" id="SSF51161">
    <property type="entry name" value="Trimeric LpxA-like enzymes"/>
    <property type="match status" value="1"/>
</dbReference>
<dbReference type="PANTHER" id="PTHR23416">
    <property type="entry name" value="SIALIC ACID SYNTHASE-RELATED"/>
    <property type="match status" value="1"/>
</dbReference>
<comment type="caution">
    <text evidence="1">The sequence shown here is derived from an EMBL/GenBank/DDBJ whole genome shotgun (WGS) entry which is preliminary data.</text>
</comment>